<dbReference type="Proteomes" id="UP000750502">
    <property type="component" value="Unassembled WGS sequence"/>
</dbReference>
<organism evidence="1 2">
    <name type="scientific">Fusarium xylarioides</name>
    <dbReference type="NCBI Taxonomy" id="221167"/>
    <lineage>
        <taxon>Eukaryota</taxon>
        <taxon>Fungi</taxon>
        <taxon>Dikarya</taxon>
        <taxon>Ascomycota</taxon>
        <taxon>Pezizomycotina</taxon>
        <taxon>Sordariomycetes</taxon>
        <taxon>Hypocreomycetidae</taxon>
        <taxon>Hypocreales</taxon>
        <taxon>Nectriaceae</taxon>
        <taxon>Fusarium</taxon>
        <taxon>Fusarium fujikuroi species complex</taxon>
    </lineage>
</organism>
<reference evidence="1" key="2">
    <citation type="submission" date="2020-10" db="EMBL/GenBank/DDBJ databases">
        <authorList>
            <person name="Peck L.D."/>
            <person name="Nowell R.W."/>
            <person name="Flood J."/>
            <person name="Ryan M.J."/>
            <person name="Barraclough T.G."/>
        </authorList>
    </citation>
    <scope>NUCLEOTIDE SEQUENCE</scope>
    <source>
        <strain evidence="1">IMI 127659i</strain>
    </source>
</reference>
<comment type="caution">
    <text evidence="1">The sequence shown here is derived from an EMBL/GenBank/DDBJ whole genome shotgun (WGS) entry which is preliminary data.</text>
</comment>
<keyword evidence="2" id="KW-1185">Reference proteome</keyword>
<sequence length="118" mass="12769">MGLLIGTLAGVGLHPSRSSFEPVLELGNRCSPIWLPNQSLITGNVVAASRPGIGQYIPFAQTATMSDATLAPLPRITPETKLPNLTKLRFDVLGSSERRMAEMIGRQVNNLTRQASRE</sequence>
<dbReference type="EMBL" id="JADFTT010000914">
    <property type="protein sequence ID" value="KAG5758045.1"/>
    <property type="molecule type" value="Genomic_DNA"/>
</dbReference>
<gene>
    <name evidence="1" type="ORF">H9Q72_013822</name>
</gene>
<accession>A0A9P7HC11</accession>
<evidence type="ECO:0000313" key="2">
    <source>
        <dbReference type="Proteomes" id="UP000750502"/>
    </source>
</evidence>
<name>A0A9P7HC11_9HYPO</name>
<proteinExistence type="predicted"/>
<evidence type="ECO:0000313" key="1">
    <source>
        <dbReference type="EMBL" id="KAG5758045.1"/>
    </source>
</evidence>
<protein>
    <submittedName>
        <fullName evidence="1">Uncharacterized protein</fullName>
    </submittedName>
</protein>
<dbReference type="AlphaFoldDB" id="A0A9P7HC11"/>
<reference evidence="1" key="1">
    <citation type="journal article" date="2020" name="bioRxiv">
        <title>Historical genomics reveals the evolutionary mechanisms behind multiple outbreaks of the host-specific coffee wilt pathogen Fusarium xylarioides.</title>
        <authorList>
            <person name="Peck D."/>
            <person name="Nowell R.W."/>
            <person name="Flood J."/>
            <person name="Ryan M.J."/>
            <person name="Barraclough T.G."/>
        </authorList>
    </citation>
    <scope>NUCLEOTIDE SEQUENCE</scope>
    <source>
        <strain evidence="1">IMI 127659i</strain>
    </source>
</reference>